<dbReference type="InterPro" id="IPR034027">
    <property type="entry name" value="Reprolysin_adamalysin"/>
</dbReference>
<dbReference type="SMART" id="SM00050">
    <property type="entry name" value="DISIN"/>
    <property type="match status" value="1"/>
</dbReference>
<dbReference type="PANTHER" id="PTHR11905">
    <property type="entry name" value="ADAM A DISINTEGRIN AND METALLOPROTEASE DOMAIN"/>
    <property type="match status" value="1"/>
</dbReference>
<reference evidence="7 8" key="1">
    <citation type="submission" date="2009-06" db="EMBL/GenBank/DDBJ databases">
        <title>The Genome Sequence of Loxodonta africana (African elephant).</title>
        <authorList>
            <person name="Di Palma F."/>
            <person name="Heiman D."/>
            <person name="Young S."/>
            <person name="Johnson J."/>
            <person name="Lander E.S."/>
            <person name="Lindblad-Toh K."/>
        </authorList>
    </citation>
    <scope>NUCLEOTIDE SEQUENCE [LARGE SCALE GENOMIC DNA]</scope>
    <source>
        <strain evidence="7 8">Isolate ISIS603380</strain>
    </source>
</reference>
<dbReference type="FunFam" id="4.10.70.10:FF:000001">
    <property type="entry name" value="Disintegrin and metalloproteinase domain-containing protein 22"/>
    <property type="match status" value="1"/>
</dbReference>
<proteinExistence type="predicted"/>
<evidence type="ECO:0008006" key="9">
    <source>
        <dbReference type="Google" id="ProtNLM"/>
    </source>
</evidence>
<dbReference type="Pfam" id="PF08516">
    <property type="entry name" value="ADAM_CR"/>
    <property type="match status" value="1"/>
</dbReference>
<evidence type="ECO:0000259" key="5">
    <source>
        <dbReference type="PROSITE" id="PS50214"/>
    </source>
</evidence>
<dbReference type="CDD" id="cd04269">
    <property type="entry name" value="ZnMc_adamalysin_II_like"/>
    <property type="match status" value="1"/>
</dbReference>
<organism evidence="7 8">
    <name type="scientific">Loxodonta africana</name>
    <name type="common">African elephant</name>
    <dbReference type="NCBI Taxonomy" id="9785"/>
    <lineage>
        <taxon>Eukaryota</taxon>
        <taxon>Metazoa</taxon>
        <taxon>Chordata</taxon>
        <taxon>Craniata</taxon>
        <taxon>Vertebrata</taxon>
        <taxon>Euteleostomi</taxon>
        <taxon>Mammalia</taxon>
        <taxon>Eutheria</taxon>
        <taxon>Afrotheria</taxon>
        <taxon>Proboscidea</taxon>
        <taxon>Elephantidae</taxon>
        <taxon>Loxodonta</taxon>
    </lineage>
</organism>
<evidence type="ECO:0000259" key="6">
    <source>
        <dbReference type="PROSITE" id="PS50215"/>
    </source>
</evidence>
<evidence type="ECO:0000313" key="7">
    <source>
        <dbReference type="Ensembl" id="ENSLAFP00000020865.1"/>
    </source>
</evidence>
<dbReference type="InterPro" id="IPR001590">
    <property type="entry name" value="Peptidase_M12B"/>
</dbReference>
<dbReference type="Pfam" id="PF00200">
    <property type="entry name" value="Disintegrin"/>
    <property type="match status" value="1"/>
</dbReference>
<dbReference type="Ensembl" id="ENSLAFT00000034146.1">
    <property type="protein sequence ID" value="ENSLAFP00000020865.1"/>
    <property type="gene ID" value="ENSLAFG00000030433.1"/>
</dbReference>
<dbReference type="GeneTree" id="ENSGT00940000162466"/>
<dbReference type="GO" id="GO:0008584">
    <property type="term" value="P:male gonad development"/>
    <property type="evidence" value="ECO:0007669"/>
    <property type="project" value="TreeGrafter"/>
</dbReference>
<sequence length="544" mass="60893">RSFLDPHFLVYSYNKSGALQSRSSFLKDHCFYRGYAAEVLNSVATLNTCSGLRGLLQLENVSYGIEPLQSAGTYEHMLYQIRNKKIDFFPSQGNYLMKPPEDQVNRILVKSEKNPDAILLKRNLKVQIILDKALYDYMGSDVAIAEEKVVQMFGLINTMFSQLKVTVRLSSLELWSDKNKISTNGDPNDILQRFLAWKEAYLVQRPHDMAYLLIYRDYPNYVGATYHGVACNPKLAAGIALYPKLITLEAFSVVMTQLLGINLGLTYDAIYKCYCPGSTCIMNPDSIHSHGVKFFSSCSLDEFKHVVTQPEFECLQNQIISKVAFQGRQSHSTCGNGRLEPPEECDCGSAEACEYKKCCNPLDCTLLESAECGTGPCCNPKTCQVTEHGEVCRESVDPCDLIEYCNGTSELCGPDMNTLNFEQCLNETAFCYNGLCRSMDRQCFEVFGKFARGADYLCLQEVNSHADDFGRCIGRTCTYEGILCGKIVCHWTTTDLVTMADYDVQYTYVAGRVCVSAAVTEAAFWSIFDNTFVEMGTICGSDKV</sequence>
<dbReference type="Gene3D" id="4.10.70.10">
    <property type="entry name" value="Disintegrin domain"/>
    <property type="match status" value="1"/>
</dbReference>
<comment type="subcellular location">
    <subcellularLocation>
        <location evidence="1">Membrane</location>
        <topology evidence="1">Single-pass membrane protein</topology>
    </subcellularLocation>
</comment>
<dbReference type="eggNOG" id="KOG3607">
    <property type="taxonomic scope" value="Eukaryota"/>
</dbReference>
<keyword evidence="2 4" id="KW-1015">Disulfide bond</keyword>
<dbReference type="GO" id="GO:0007155">
    <property type="term" value="P:cell adhesion"/>
    <property type="evidence" value="ECO:0007669"/>
    <property type="project" value="TreeGrafter"/>
</dbReference>
<dbReference type="GO" id="GO:0004222">
    <property type="term" value="F:metalloendopeptidase activity"/>
    <property type="evidence" value="ECO:0007669"/>
    <property type="project" value="InterPro"/>
</dbReference>
<reference evidence="7" key="2">
    <citation type="submission" date="2025-08" db="UniProtKB">
        <authorList>
            <consortium name="Ensembl"/>
        </authorList>
    </citation>
    <scope>IDENTIFICATION</scope>
    <source>
        <strain evidence="7">Isolate ISIS603380</strain>
    </source>
</reference>
<dbReference type="Pfam" id="PF01421">
    <property type="entry name" value="Reprolysin"/>
    <property type="match status" value="1"/>
</dbReference>
<feature type="disulfide bond" evidence="4">
    <location>
        <begin position="275"/>
        <end position="280"/>
    </location>
</feature>
<dbReference type="SUPFAM" id="SSF57552">
    <property type="entry name" value="Blood coagulation inhibitor (disintegrin)"/>
    <property type="match status" value="1"/>
</dbReference>
<dbReference type="InterPro" id="IPR024079">
    <property type="entry name" value="MetalloPept_cat_dom_sf"/>
</dbReference>
<feature type="domain" description="Peptidase M12B" evidence="6">
    <location>
        <begin position="122"/>
        <end position="319"/>
    </location>
</feature>
<dbReference type="SUPFAM" id="SSF55486">
    <property type="entry name" value="Metalloproteases ('zincins'), catalytic domain"/>
    <property type="match status" value="1"/>
</dbReference>
<comment type="caution">
    <text evidence="4">Lacks conserved residue(s) required for the propagation of feature annotation.</text>
</comment>
<feature type="disulfide bond" evidence="3">
    <location>
        <begin position="392"/>
        <end position="412"/>
    </location>
</feature>
<evidence type="ECO:0000256" key="2">
    <source>
        <dbReference type="ARBA" id="ARBA00023157"/>
    </source>
</evidence>
<protein>
    <recommendedName>
        <fullName evidence="9">ADAM metallopeptidase domain 32</fullName>
    </recommendedName>
</protein>
<dbReference type="PROSITE" id="PS50215">
    <property type="entry name" value="ADAM_MEPRO"/>
    <property type="match status" value="1"/>
</dbReference>
<dbReference type="OMA" id="CNFRDIL"/>
<dbReference type="PANTHER" id="PTHR11905:SF26">
    <property type="entry name" value="A DISINTEGRIN AND METALLOPEPTIDASE DOMAIN 3"/>
    <property type="match status" value="1"/>
</dbReference>
<dbReference type="Proteomes" id="UP000007646">
    <property type="component" value="Unassembled WGS sequence"/>
</dbReference>
<reference evidence="7" key="3">
    <citation type="submission" date="2025-09" db="UniProtKB">
        <authorList>
            <consortium name="Ensembl"/>
        </authorList>
    </citation>
    <scope>IDENTIFICATION</scope>
    <source>
        <strain evidence="7">Isolate ISIS603380</strain>
    </source>
</reference>
<evidence type="ECO:0000313" key="8">
    <source>
        <dbReference type="Proteomes" id="UP000007646"/>
    </source>
</evidence>
<dbReference type="PROSITE" id="PS50214">
    <property type="entry name" value="DISINTEGRIN_2"/>
    <property type="match status" value="1"/>
</dbReference>
<dbReference type="GO" id="GO:0007339">
    <property type="term" value="P:binding of sperm to zona pellucida"/>
    <property type="evidence" value="ECO:0007669"/>
    <property type="project" value="TreeGrafter"/>
</dbReference>
<dbReference type="SMART" id="SM00608">
    <property type="entry name" value="ACR"/>
    <property type="match status" value="1"/>
</dbReference>
<feature type="domain" description="Disintegrin" evidence="5">
    <location>
        <begin position="331"/>
        <end position="420"/>
    </location>
</feature>
<dbReference type="GO" id="GO:0005886">
    <property type="term" value="C:plasma membrane"/>
    <property type="evidence" value="ECO:0007669"/>
    <property type="project" value="TreeGrafter"/>
</dbReference>
<dbReference type="InterPro" id="IPR036436">
    <property type="entry name" value="Disintegrin_dom_sf"/>
</dbReference>
<dbReference type="InParanoid" id="G3TZ57"/>
<evidence type="ECO:0000256" key="1">
    <source>
        <dbReference type="ARBA" id="ARBA00004167"/>
    </source>
</evidence>
<keyword evidence="8" id="KW-1185">Reference proteome</keyword>
<evidence type="ECO:0000256" key="4">
    <source>
        <dbReference type="PROSITE-ProRule" id="PRU00276"/>
    </source>
</evidence>
<dbReference type="InterPro" id="IPR001762">
    <property type="entry name" value="Disintegrin_dom"/>
</dbReference>
<dbReference type="HOGENOM" id="CLU_012714_4_3_1"/>
<dbReference type="GO" id="GO:0006508">
    <property type="term" value="P:proteolysis"/>
    <property type="evidence" value="ECO:0007669"/>
    <property type="project" value="InterPro"/>
</dbReference>
<dbReference type="Gene3D" id="3.40.390.10">
    <property type="entry name" value="Collagenase (Catalytic Domain)"/>
    <property type="match status" value="1"/>
</dbReference>
<name>G3TZ57_LOXAF</name>
<dbReference type="InterPro" id="IPR006586">
    <property type="entry name" value="ADAM_Cys-rich"/>
</dbReference>
<accession>G3TZ57</accession>
<evidence type="ECO:0000256" key="3">
    <source>
        <dbReference type="PROSITE-ProRule" id="PRU00068"/>
    </source>
</evidence>
<dbReference type="AlphaFoldDB" id="G3TZ57"/>